<organism evidence="10 11">
    <name type="scientific">Blautia argi</name>
    <dbReference type="NCBI Taxonomy" id="1912897"/>
    <lineage>
        <taxon>Bacteria</taxon>
        <taxon>Bacillati</taxon>
        <taxon>Bacillota</taxon>
        <taxon>Clostridia</taxon>
        <taxon>Lachnospirales</taxon>
        <taxon>Lachnospiraceae</taxon>
        <taxon>Blautia</taxon>
    </lineage>
</organism>
<dbReference type="Proteomes" id="UP000250003">
    <property type="component" value="Chromosome"/>
</dbReference>
<dbReference type="PIRSF" id="PIRSF037778">
    <property type="entry name" value="UCP037778_transp_RibU"/>
    <property type="match status" value="1"/>
</dbReference>
<comment type="subcellular location">
    <subcellularLocation>
        <location evidence="1">Cell membrane</location>
        <topology evidence="1">Multi-pass membrane protein</topology>
    </subcellularLocation>
</comment>
<keyword evidence="5 9" id="KW-0812">Transmembrane</keyword>
<keyword evidence="7 8" id="KW-0472">Membrane</keyword>
<dbReference type="AlphaFoldDB" id="A0A2Z4U8P8"/>
<feature type="transmembrane region" description="Helical" evidence="9">
    <location>
        <begin position="58"/>
        <end position="77"/>
    </location>
</feature>
<evidence type="ECO:0000256" key="2">
    <source>
        <dbReference type="ARBA" id="ARBA00005540"/>
    </source>
</evidence>
<protein>
    <recommendedName>
        <fullName evidence="8">Riboflavin transporter</fullName>
    </recommendedName>
</protein>
<evidence type="ECO:0000313" key="11">
    <source>
        <dbReference type="Proteomes" id="UP000250003"/>
    </source>
</evidence>
<gene>
    <name evidence="10" type="ORF">DQQ01_03810</name>
</gene>
<name>A0A2Z4U8P8_9FIRM</name>
<proteinExistence type="inferred from homology"/>
<keyword evidence="4 8" id="KW-1003">Cell membrane</keyword>
<evidence type="ECO:0000256" key="4">
    <source>
        <dbReference type="ARBA" id="ARBA00022475"/>
    </source>
</evidence>
<dbReference type="GO" id="GO:0005886">
    <property type="term" value="C:plasma membrane"/>
    <property type="evidence" value="ECO:0007669"/>
    <property type="project" value="UniProtKB-SubCell"/>
</dbReference>
<keyword evidence="3 8" id="KW-0813">Transport</keyword>
<accession>A0A2Z4U8P8</accession>
<dbReference type="PANTHER" id="PTHR38438">
    <property type="entry name" value="RIBOFLAVIN TRANSPORTER RIBU"/>
    <property type="match status" value="1"/>
</dbReference>
<keyword evidence="6 9" id="KW-1133">Transmembrane helix</keyword>
<comment type="function">
    <text evidence="8">Probably a riboflavin-binding protein that interacts with the energy-coupling factor (ECF) ABC-transporter complex.</text>
</comment>
<sequence length="212" mass="22936">MSQEAVVNRKIQGTQSRSRLRTTIQIAMLSAISAVLMMFEFPLPFLAPPFVQMDFSEIPVIVGTFAMGPLAGVIIEFLKNLLHIVLHGTMTAGVGEFSNFLIGCAFAVPAGLLYRKKKTAKNALLGMSVGTMCMAAAGCLTNAFVMFPLYSKAMGIPMDSFIAMGKEIIPAVDNMLTFVLLCMVPFNLIKGALISGITMLSYKRLKVLLKGE</sequence>
<feature type="transmembrane region" description="Helical" evidence="9">
    <location>
        <begin position="24"/>
        <end position="46"/>
    </location>
</feature>
<comment type="similarity">
    <text evidence="2 8">Belongs to the prokaryotic riboflavin transporter (P-RFT) (TC 2.A.87) family.</text>
</comment>
<evidence type="ECO:0000256" key="1">
    <source>
        <dbReference type="ARBA" id="ARBA00004651"/>
    </source>
</evidence>
<dbReference type="Pfam" id="PF12822">
    <property type="entry name" value="ECF_trnsprt"/>
    <property type="match status" value="1"/>
</dbReference>
<dbReference type="RefSeq" id="WP_111918545.1">
    <property type="nucleotide sequence ID" value="NZ_CAUWHR010000005.1"/>
</dbReference>
<feature type="transmembrane region" description="Helical" evidence="9">
    <location>
        <begin position="175"/>
        <end position="200"/>
    </location>
</feature>
<evidence type="ECO:0000256" key="8">
    <source>
        <dbReference type="PIRNR" id="PIRNR037778"/>
    </source>
</evidence>
<feature type="transmembrane region" description="Helical" evidence="9">
    <location>
        <begin position="126"/>
        <end position="150"/>
    </location>
</feature>
<evidence type="ECO:0000313" key="10">
    <source>
        <dbReference type="EMBL" id="AWY97421.1"/>
    </source>
</evidence>
<evidence type="ECO:0000256" key="5">
    <source>
        <dbReference type="ARBA" id="ARBA00022692"/>
    </source>
</evidence>
<keyword evidence="11" id="KW-1185">Reference proteome</keyword>
<dbReference type="InterPro" id="IPR025720">
    <property type="entry name" value="RibU"/>
</dbReference>
<dbReference type="InterPro" id="IPR024529">
    <property type="entry name" value="ECF_trnsprt_substrate-spec"/>
</dbReference>
<dbReference type="Gene3D" id="1.10.1760.20">
    <property type="match status" value="1"/>
</dbReference>
<reference evidence="11" key="1">
    <citation type="submission" date="2018-06" db="EMBL/GenBank/DDBJ databases">
        <title>Description of Blautia argi sp. nov., a new anaerobic isolated from dog feces.</title>
        <authorList>
            <person name="Chang Y.-H."/>
            <person name="Paek J."/>
            <person name="Shin Y."/>
        </authorList>
    </citation>
    <scope>NUCLEOTIDE SEQUENCE [LARGE SCALE GENOMIC DNA]</scope>
    <source>
        <strain evidence="11">KCTC 15426</strain>
    </source>
</reference>
<evidence type="ECO:0000256" key="6">
    <source>
        <dbReference type="ARBA" id="ARBA00022989"/>
    </source>
</evidence>
<evidence type="ECO:0000256" key="9">
    <source>
        <dbReference type="SAM" id="Phobius"/>
    </source>
</evidence>
<dbReference type="GO" id="GO:0032217">
    <property type="term" value="F:riboflavin transmembrane transporter activity"/>
    <property type="evidence" value="ECO:0007669"/>
    <property type="project" value="UniProtKB-UniRule"/>
</dbReference>
<evidence type="ECO:0000256" key="7">
    <source>
        <dbReference type="ARBA" id="ARBA00023136"/>
    </source>
</evidence>
<dbReference type="PANTHER" id="PTHR38438:SF1">
    <property type="entry name" value="RIBOFLAVIN TRANSPORTER RIBU"/>
    <property type="match status" value="1"/>
</dbReference>
<dbReference type="KEGG" id="blau:DQQ01_03810"/>
<evidence type="ECO:0000256" key="3">
    <source>
        <dbReference type="ARBA" id="ARBA00022448"/>
    </source>
</evidence>
<dbReference type="EMBL" id="CP030280">
    <property type="protein sequence ID" value="AWY97421.1"/>
    <property type="molecule type" value="Genomic_DNA"/>
</dbReference>
<dbReference type="OrthoDB" id="9809216at2"/>